<evidence type="ECO:0000259" key="4">
    <source>
        <dbReference type="Pfam" id="PF01011"/>
    </source>
</evidence>
<dbReference type="Pfam" id="PF01011">
    <property type="entry name" value="PQQ"/>
    <property type="match status" value="1"/>
</dbReference>
<gene>
    <name evidence="5" type="ORF">METZ01_LOCUS210990</name>
</gene>
<dbReference type="PANTHER" id="PTHR32303">
    <property type="entry name" value="QUINOPROTEIN ALCOHOL DEHYDROGENASE (CYTOCHROME C)"/>
    <property type="match status" value="1"/>
</dbReference>
<keyword evidence="3" id="KW-0560">Oxidoreductase</keyword>
<evidence type="ECO:0000256" key="1">
    <source>
        <dbReference type="ARBA" id="ARBA00001931"/>
    </source>
</evidence>
<dbReference type="GO" id="GO:0016491">
    <property type="term" value="F:oxidoreductase activity"/>
    <property type="evidence" value="ECO:0007669"/>
    <property type="project" value="UniProtKB-KW"/>
</dbReference>
<dbReference type="SUPFAM" id="SSF50998">
    <property type="entry name" value="Quinoprotein alcohol dehydrogenase-like"/>
    <property type="match status" value="1"/>
</dbReference>
<name>A0A382F538_9ZZZZ</name>
<evidence type="ECO:0000256" key="2">
    <source>
        <dbReference type="ARBA" id="ARBA00008156"/>
    </source>
</evidence>
<dbReference type="PANTHER" id="PTHR32303:SF4">
    <property type="entry name" value="QUINOPROTEIN GLUCOSE DEHYDROGENASE"/>
    <property type="match status" value="1"/>
</dbReference>
<accession>A0A382F538</accession>
<dbReference type="Gene3D" id="2.140.10.10">
    <property type="entry name" value="Quinoprotein alcohol dehydrogenase-like superfamily"/>
    <property type="match status" value="1"/>
</dbReference>
<dbReference type="EMBL" id="UINC01048064">
    <property type="protein sequence ID" value="SVB58136.1"/>
    <property type="molecule type" value="Genomic_DNA"/>
</dbReference>
<evidence type="ECO:0000256" key="3">
    <source>
        <dbReference type="ARBA" id="ARBA00023002"/>
    </source>
</evidence>
<dbReference type="InterPro" id="IPR011047">
    <property type="entry name" value="Quinoprotein_ADH-like_sf"/>
</dbReference>
<comment type="cofactor">
    <cofactor evidence="1">
        <name>pyrroloquinoline quinone</name>
        <dbReference type="ChEBI" id="CHEBI:58442"/>
    </cofactor>
</comment>
<dbReference type="SMART" id="SM00564">
    <property type="entry name" value="PQQ"/>
    <property type="match status" value="3"/>
</dbReference>
<protein>
    <recommendedName>
        <fullName evidence="4">Pyrrolo-quinoline quinone repeat domain-containing protein</fullName>
    </recommendedName>
</protein>
<evidence type="ECO:0000313" key="5">
    <source>
        <dbReference type="EMBL" id="SVB58136.1"/>
    </source>
</evidence>
<comment type="similarity">
    <text evidence="2">Belongs to the bacterial PQQ dehydrogenase family.</text>
</comment>
<proteinExistence type="inferred from homology"/>
<reference evidence="5" key="1">
    <citation type="submission" date="2018-05" db="EMBL/GenBank/DDBJ databases">
        <authorList>
            <person name="Lanie J.A."/>
            <person name="Ng W.-L."/>
            <person name="Kazmierczak K.M."/>
            <person name="Andrzejewski T.M."/>
            <person name="Davidsen T.M."/>
            <person name="Wayne K.J."/>
            <person name="Tettelin H."/>
            <person name="Glass J.I."/>
            <person name="Rusch D."/>
            <person name="Podicherti R."/>
            <person name="Tsui H.-C.T."/>
            <person name="Winkler M.E."/>
        </authorList>
    </citation>
    <scope>NUCLEOTIDE SEQUENCE</scope>
</reference>
<dbReference type="AlphaFoldDB" id="A0A382F538"/>
<organism evidence="5">
    <name type="scientific">marine metagenome</name>
    <dbReference type="NCBI Taxonomy" id="408172"/>
    <lineage>
        <taxon>unclassified sequences</taxon>
        <taxon>metagenomes</taxon>
        <taxon>ecological metagenomes</taxon>
    </lineage>
</organism>
<sequence>MRLGRVIRCLVAVAVLSVGNPSGLALAQYGATDGEWSYYGGDAGSTKYAPLDQINGDNFNDLEVAWTWQTENFGPRPENYYRVTPIMVNGVLYATAGSRRAVVAIDPTNGETLWMYRYDEGRRGEAAPRLNSGRGVAYWEDPDNPADRRILLITPGYQLVALDADTGQPIPSFGANGWVDLKQGLDRDVDPIDGAIGSSSPPIVSRGVIVVGAALIPGTAPESRDNVPGHIRGYDVRTGERKWIFHTIPHPGEFGNETWENGSWEYTGNAGVWPPFSVDHELGYVYLPTELGTGDYYGGHRLGDNLFSNSLVCLDVETGERIWHFQMIHHGIWDWDNPAPPILLDVTVDGRPRKIVVQVTKQAWAYVFDRITGEPVWPIEERQVAQTDVPGERTSPTQPFPTKPLAYDLQGFSLEDLVDFTPELRQEAFEIVSQYRLGPIFTPPSLIDAEDGTKGTIQVPNQTGGTNWTGATVDPETGVLFVPSYTSPSLRALTNDPSVSDMDFIDAGRI</sequence>
<dbReference type="InterPro" id="IPR018391">
    <property type="entry name" value="PQQ_b-propeller_rpt"/>
</dbReference>
<feature type="domain" description="Pyrrolo-quinoline quinone repeat" evidence="4">
    <location>
        <begin position="36"/>
        <end position="501"/>
    </location>
</feature>
<feature type="non-terminal residue" evidence="5">
    <location>
        <position position="510"/>
    </location>
</feature>
<dbReference type="InterPro" id="IPR002372">
    <property type="entry name" value="PQQ_rpt_dom"/>
</dbReference>